<evidence type="ECO:0000313" key="2">
    <source>
        <dbReference type="EMBL" id="POM23484.1"/>
    </source>
</evidence>
<gene>
    <name evidence="2" type="ORF">BTM25_46380</name>
</gene>
<evidence type="ECO:0000313" key="3">
    <source>
        <dbReference type="Proteomes" id="UP000242367"/>
    </source>
</evidence>
<dbReference type="Proteomes" id="UP000242367">
    <property type="component" value="Unassembled WGS sequence"/>
</dbReference>
<reference evidence="2 3" key="1">
    <citation type="journal article" date="2017" name="Chemistry">
        <title>Isolation, Biosynthesis and Chemical Modifications of Rubterolones A-F: Rare Tropolone Alkaloids from Actinomadura sp. 5-2.</title>
        <authorList>
            <person name="Guo H."/>
            <person name="Benndorf R."/>
            <person name="Leichnitz D."/>
            <person name="Klassen J.L."/>
            <person name="Vollmers J."/>
            <person name="Gorls H."/>
            <person name="Steinacker M."/>
            <person name="Weigel C."/>
            <person name="Dahse H.M."/>
            <person name="Kaster A.K."/>
            <person name="de Beer Z.W."/>
            <person name="Poulsen M."/>
            <person name="Beemelmanns C."/>
        </authorList>
    </citation>
    <scope>NUCLEOTIDE SEQUENCE [LARGE SCALE GENOMIC DNA]</scope>
    <source>
        <strain evidence="2 3">5-2</strain>
    </source>
</reference>
<dbReference type="EMBL" id="MTBP01000003">
    <property type="protein sequence ID" value="POM23484.1"/>
    <property type="molecule type" value="Genomic_DNA"/>
</dbReference>
<dbReference type="RefSeq" id="WP_103565096.1">
    <property type="nucleotide sequence ID" value="NZ_MTBP01000003.1"/>
</dbReference>
<feature type="domain" description="DUF4350" evidence="1">
    <location>
        <begin position="90"/>
        <end position="245"/>
    </location>
</feature>
<dbReference type="Gene3D" id="3.40.50.880">
    <property type="match status" value="1"/>
</dbReference>
<organism evidence="2 3">
    <name type="scientific">Actinomadura rubteroloni</name>
    <dbReference type="NCBI Taxonomy" id="1926885"/>
    <lineage>
        <taxon>Bacteria</taxon>
        <taxon>Bacillati</taxon>
        <taxon>Actinomycetota</taxon>
        <taxon>Actinomycetes</taxon>
        <taxon>Streptosporangiales</taxon>
        <taxon>Thermomonosporaceae</taxon>
        <taxon>Actinomadura</taxon>
    </lineage>
</organism>
<dbReference type="Pfam" id="PF14258">
    <property type="entry name" value="DUF4350"/>
    <property type="match status" value="1"/>
</dbReference>
<name>A0A2P4UEJ1_9ACTN</name>
<keyword evidence="3" id="KW-1185">Reference proteome</keyword>
<comment type="caution">
    <text evidence="2">The sequence shown here is derived from an EMBL/GenBank/DDBJ whole genome shotgun (WGS) entry which is preliminary data.</text>
</comment>
<dbReference type="Pfam" id="PF19985">
    <property type="entry name" value="DUF6421"/>
    <property type="match status" value="1"/>
</dbReference>
<dbReference type="SUPFAM" id="SSF52317">
    <property type="entry name" value="Class I glutamine amidotransferase-like"/>
    <property type="match status" value="1"/>
</dbReference>
<evidence type="ECO:0000259" key="1">
    <source>
        <dbReference type="Pfam" id="PF14258"/>
    </source>
</evidence>
<dbReference type="InterPro" id="IPR025646">
    <property type="entry name" value="DUF4350"/>
</dbReference>
<protein>
    <recommendedName>
        <fullName evidence="1">DUF4350 domain-containing protein</fullName>
    </recommendedName>
</protein>
<proteinExistence type="predicted"/>
<sequence length="690" mass="75418">MAHPPFPRVLVDEAHGQAWSIRPDVVARMNPAHPRDSGYVEAAAELRRRGCAVAAHLAGPLAGGVLERHDVLVLAHPSDPVWERTVPGGSPKLSPDELDAVERFVRAGGGLVVLGECEQDKYGNNLNELLGRFGVHIANTTVQDPARNLRGVATWVRADLDGPPAGEDVLAGVADVCFYRAATIDAAPEDARVLCRTAATASVPGAPLAVAVEAGRGRIAVFADSDLFGDDSIDELDHRALWANTVAWAAGGRAVPPVTTAGALGRPAWPRLKEAVTALRELQAPDGSIDADATALVDRIVAAVEELAPGFPHDERYLTALVGDLRRWAAEGFGVPDFLDALLEFHPERDRADGREHLVVFPMYTQNGSPDRKLEALIVRAVWPGWLAELEAAKYDNPMFVPISFVDFTAGYDTNSAVLFPETVAMREVPRFTWGGIFCDREAARFRAVGRAAADTLRLAVPPDAARLLDDQRLAQDAFVLWDLVHDRTHTRGDLPFDPFMVKQRMPYWMYALEELRCDLNAYREAVALEDAGIPYGRLVRYAILFDRLFRFPITGGRVKNYDGLGGQLLFAHLHRAGVLRWTDNVLRIDWRAVSGAVLDLCAAIERLYHDGIDRSRVAHWLSAHELVASYVAPNPASTWAKGPEALPMDGPPRGLVDAVLPDEFPLNTFYEALHRRLRDVVAATSGITG</sequence>
<dbReference type="InterPro" id="IPR046306">
    <property type="entry name" value="DUF6421"/>
</dbReference>
<dbReference type="InterPro" id="IPR029062">
    <property type="entry name" value="Class_I_gatase-like"/>
</dbReference>
<accession>A0A2P4UEJ1</accession>
<dbReference type="AlphaFoldDB" id="A0A2P4UEJ1"/>